<organism evidence="2 3">
    <name type="scientific">Lentilactobacillus farraginis DSM 18382 = JCM 14108</name>
    <dbReference type="NCBI Taxonomy" id="1423743"/>
    <lineage>
        <taxon>Bacteria</taxon>
        <taxon>Bacillati</taxon>
        <taxon>Bacillota</taxon>
        <taxon>Bacilli</taxon>
        <taxon>Lactobacillales</taxon>
        <taxon>Lactobacillaceae</taxon>
        <taxon>Lentilactobacillus</taxon>
    </lineage>
</organism>
<dbReference type="Proteomes" id="UP000019488">
    <property type="component" value="Unassembled WGS sequence"/>
</dbReference>
<dbReference type="eggNOG" id="COG2409">
    <property type="taxonomic scope" value="Bacteria"/>
</dbReference>
<reference evidence="2" key="1">
    <citation type="journal article" date="2014" name="Genome Announc.">
        <title>Draft Genome Sequences of Two Lactobacillus Strains, L. farraginis JCM 14108T and L. composti JCM 14202T, Isolated from Compost of Distilled Shochu Residue.</title>
        <authorList>
            <person name="Yuki M."/>
            <person name="Oshima K."/>
            <person name="Suda W."/>
            <person name="Kitahara M."/>
            <person name="Kitamura K."/>
            <person name="Iida T."/>
            <person name="Hattori M."/>
            <person name="Ohkuma M."/>
        </authorList>
    </citation>
    <scope>NUCLEOTIDE SEQUENCE [LARGE SCALE GENOMIC DNA]</scope>
    <source>
        <strain evidence="2">JCM 14108</strain>
    </source>
</reference>
<keyword evidence="1" id="KW-1133">Transmembrane helix</keyword>
<proteinExistence type="predicted"/>
<dbReference type="EMBL" id="BAKI01000015">
    <property type="protein sequence ID" value="GAF36652.1"/>
    <property type="molecule type" value="Genomic_DNA"/>
</dbReference>
<dbReference type="RefSeq" id="WP_237745741.1">
    <property type="nucleotide sequence ID" value="NZ_BAKI01000015.1"/>
</dbReference>
<evidence type="ECO:0000313" key="2">
    <source>
        <dbReference type="EMBL" id="GAF36652.1"/>
    </source>
</evidence>
<comment type="caution">
    <text evidence="2">The sequence shown here is derived from an EMBL/GenBank/DDBJ whole genome shotgun (WGS) entry which is preliminary data.</text>
</comment>
<dbReference type="AlphaFoldDB" id="X0PHV7"/>
<sequence>MNKTISNLHKNRVFTLLVWLIIVFIAIISAPSITTTLQSYSQPTFSTNSQPARAAKLHQQWGAQLGKTTQINIVYENPHGQLTAKQVNAIRTSIDKLKRHQSFYNIRQITTPDNNLSGRSQMLSKDGSTQLVLLAIDADQNLRVLVGELTSQVKVAGLKSYVTSRQLFGMLIIKKWLR</sequence>
<gene>
    <name evidence="2" type="ORF">JCM14108_1628</name>
</gene>
<evidence type="ECO:0000256" key="1">
    <source>
        <dbReference type="SAM" id="Phobius"/>
    </source>
</evidence>
<keyword evidence="1" id="KW-0472">Membrane</keyword>
<name>X0PHV7_9LACO</name>
<accession>X0PHV7</accession>
<protein>
    <submittedName>
        <fullName evidence="2">Membrane protein</fullName>
    </submittedName>
</protein>
<evidence type="ECO:0000313" key="3">
    <source>
        <dbReference type="Proteomes" id="UP000019488"/>
    </source>
</evidence>
<feature type="transmembrane region" description="Helical" evidence="1">
    <location>
        <begin position="12"/>
        <end position="33"/>
    </location>
</feature>
<keyword evidence="1" id="KW-0812">Transmembrane</keyword>